<dbReference type="GO" id="GO:0046872">
    <property type="term" value="F:metal ion binding"/>
    <property type="evidence" value="ECO:0007669"/>
    <property type="project" value="UniProtKB-KW"/>
</dbReference>
<dbReference type="CDD" id="cd00685">
    <property type="entry name" value="Trans_IPPS_HT"/>
    <property type="match status" value="1"/>
</dbReference>
<dbReference type="EMBL" id="CP039268">
    <property type="protein sequence ID" value="QGU32654.1"/>
    <property type="molecule type" value="Genomic_DNA"/>
</dbReference>
<evidence type="ECO:0000256" key="10">
    <source>
        <dbReference type="ARBA" id="ARBA00079637"/>
    </source>
</evidence>
<dbReference type="KEGG" id="ttp:E6P07_06435"/>
<reference evidence="13 14" key="1">
    <citation type="submission" date="2019-12" db="EMBL/GenBank/DDBJ databases">
        <title>The complete genome of the thermophilic, anoxygenic phototrophic gammaproteobacterium Thermochromatium tepidum.</title>
        <authorList>
            <person name="Sattley W.M."/>
            <person name="Swingley W.D."/>
            <person name="Burchell B.M."/>
            <person name="Gurbani S.A."/>
            <person name="Kujawa C.M."/>
            <person name="Nuccio D.A."/>
            <person name="Schladweiler J."/>
            <person name="Shaffer K.N."/>
            <person name="Stokes L.M."/>
            <person name="Touchman J.W."/>
            <person name="Blankenship R.E."/>
            <person name="Madigan M.T."/>
        </authorList>
    </citation>
    <scope>NUCLEOTIDE SEQUENCE [LARGE SCALE GENOMIC DNA]</scope>
    <source>
        <strain evidence="13 14">ATCC 43061</strain>
    </source>
</reference>
<dbReference type="Gene3D" id="1.10.600.10">
    <property type="entry name" value="Farnesyl Diphosphate Synthase"/>
    <property type="match status" value="1"/>
</dbReference>
<gene>
    <name evidence="13" type="ORF">E6P07_06435</name>
</gene>
<dbReference type="EC" id="2.5.1.90" evidence="8"/>
<dbReference type="RefSeq" id="WP_153974850.1">
    <property type="nucleotide sequence ID" value="NZ_CP039268.1"/>
</dbReference>
<dbReference type="SFLD" id="SFLDS00005">
    <property type="entry name" value="Isoprenoid_Synthase_Type_I"/>
    <property type="match status" value="1"/>
</dbReference>
<evidence type="ECO:0000256" key="9">
    <source>
        <dbReference type="ARBA" id="ARBA00072473"/>
    </source>
</evidence>
<dbReference type="InterPro" id="IPR008949">
    <property type="entry name" value="Isoprenoid_synthase_dom_sf"/>
</dbReference>
<evidence type="ECO:0000256" key="7">
    <source>
        <dbReference type="ARBA" id="ARBA00055029"/>
    </source>
</evidence>
<comment type="cofactor">
    <cofactor evidence="1">
        <name>Mg(2+)</name>
        <dbReference type="ChEBI" id="CHEBI:18420"/>
    </cofactor>
</comment>
<keyword evidence="4" id="KW-0479">Metal-binding</keyword>
<dbReference type="GO" id="GO:0106350">
    <property type="term" value="F:all-trans-octaprenyl-diphosphate synthase activity"/>
    <property type="evidence" value="ECO:0007669"/>
    <property type="project" value="UniProtKB-EC"/>
</dbReference>
<dbReference type="InterPro" id="IPR000092">
    <property type="entry name" value="Polyprenyl_synt"/>
</dbReference>
<comment type="catalytic activity">
    <reaction evidence="6">
        <text>5 isopentenyl diphosphate + (2E,6E)-farnesyl diphosphate = all-trans-octaprenyl diphosphate + 5 diphosphate</text>
        <dbReference type="Rhea" id="RHEA:27798"/>
        <dbReference type="ChEBI" id="CHEBI:33019"/>
        <dbReference type="ChEBI" id="CHEBI:57711"/>
        <dbReference type="ChEBI" id="CHEBI:128769"/>
        <dbReference type="ChEBI" id="CHEBI:175763"/>
        <dbReference type="EC" id="2.5.1.90"/>
    </reaction>
</comment>
<sequence>MDLSRIRQPVAEDAKAVDALILRRLQSDVVLINQIGHYIVNSGGKRLRPLSVLLAARACGYTGERHIDLAAIVEFIHTSTLLHDDVVDGSQLRRNRETANVVWGNDASVLVGDFLYSRSFEMMVEVGSMRVMEVLAHATNRIAEGEVLQLLNERDPDTDEARYMEVIRRKTATLFEAGTRLGAVLAESPPEIEDAIGEYGLCLGIAFQLVDDALDYSLDNAELGKNVGDDLDEGKPTLPIIRAMQVGAPEQRALLREAIVHGGRDRIESVTAAIASTDAIDYTIQLAQSYAARAKQALKPLTASPACDALIMLADFAVARTY</sequence>
<keyword evidence="14" id="KW-1185">Reference proteome</keyword>
<dbReference type="Pfam" id="PF00348">
    <property type="entry name" value="polyprenyl_synt"/>
    <property type="match status" value="1"/>
</dbReference>
<evidence type="ECO:0000256" key="2">
    <source>
        <dbReference type="ARBA" id="ARBA00006706"/>
    </source>
</evidence>
<evidence type="ECO:0000256" key="3">
    <source>
        <dbReference type="ARBA" id="ARBA00022679"/>
    </source>
</evidence>
<evidence type="ECO:0000256" key="6">
    <source>
        <dbReference type="ARBA" id="ARBA00051506"/>
    </source>
</evidence>
<dbReference type="AlphaFoldDB" id="A0A6I6DYJ3"/>
<evidence type="ECO:0000256" key="5">
    <source>
        <dbReference type="ARBA" id="ARBA00022842"/>
    </source>
</evidence>
<keyword evidence="5" id="KW-0460">Magnesium</keyword>
<evidence type="ECO:0000313" key="13">
    <source>
        <dbReference type="EMBL" id="QGU32654.1"/>
    </source>
</evidence>
<accession>A0A6I6DYJ3</accession>
<organism evidence="13 14">
    <name type="scientific">Thermochromatium tepidum ATCC 43061</name>
    <dbReference type="NCBI Taxonomy" id="316276"/>
    <lineage>
        <taxon>Bacteria</taxon>
        <taxon>Pseudomonadati</taxon>
        <taxon>Pseudomonadota</taxon>
        <taxon>Gammaproteobacteria</taxon>
        <taxon>Chromatiales</taxon>
        <taxon>Chromatiaceae</taxon>
        <taxon>Thermochromatium</taxon>
    </lineage>
</organism>
<name>A0A6I6DYJ3_THETI</name>
<keyword evidence="3 12" id="KW-0808">Transferase</keyword>
<evidence type="ECO:0000256" key="4">
    <source>
        <dbReference type="ARBA" id="ARBA00022723"/>
    </source>
</evidence>
<proteinExistence type="inferred from homology"/>
<dbReference type="PANTHER" id="PTHR12001:SF69">
    <property type="entry name" value="ALL TRANS-POLYPRENYL-DIPHOSPHATE SYNTHASE PDSS1"/>
    <property type="match status" value="1"/>
</dbReference>
<comment type="function">
    <text evidence="7">Supplies octaprenyl diphosphate, the precursor for the side chain of the isoprenoid quinones ubiquinone and menaquinone.</text>
</comment>
<evidence type="ECO:0000256" key="11">
    <source>
        <dbReference type="ARBA" id="ARBA00083124"/>
    </source>
</evidence>
<dbReference type="FunFam" id="1.10.600.10:FF:000002">
    <property type="entry name" value="Octaprenyl diphosphate synthase"/>
    <property type="match status" value="1"/>
</dbReference>
<evidence type="ECO:0000313" key="14">
    <source>
        <dbReference type="Proteomes" id="UP000426424"/>
    </source>
</evidence>
<dbReference type="GO" id="GO:0008299">
    <property type="term" value="P:isoprenoid biosynthetic process"/>
    <property type="evidence" value="ECO:0007669"/>
    <property type="project" value="InterPro"/>
</dbReference>
<dbReference type="PANTHER" id="PTHR12001">
    <property type="entry name" value="GERANYLGERANYL PYROPHOSPHATE SYNTHASE"/>
    <property type="match status" value="1"/>
</dbReference>
<evidence type="ECO:0000256" key="12">
    <source>
        <dbReference type="RuleBase" id="RU004466"/>
    </source>
</evidence>
<evidence type="ECO:0000256" key="8">
    <source>
        <dbReference type="ARBA" id="ARBA00066511"/>
    </source>
</evidence>
<comment type="similarity">
    <text evidence="2 12">Belongs to the FPP/GGPP synthase family.</text>
</comment>
<dbReference type="OrthoDB" id="9805316at2"/>
<dbReference type="SUPFAM" id="SSF48576">
    <property type="entry name" value="Terpenoid synthases"/>
    <property type="match status" value="1"/>
</dbReference>
<evidence type="ECO:0000256" key="1">
    <source>
        <dbReference type="ARBA" id="ARBA00001946"/>
    </source>
</evidence>
<dbReference type="Proteomes" id="UP000426424">
    <property type="component" value="Chromosome"/>
</dbReference>
<protein>
    <recommendedName>
        <fullName evidence="9">Octaprenyl diphosphate synthase</fullName>
        <ecNumber evidence="8">2.5.1.90</ecNumber>
    </recommendedName>
    <alternativeName>
        <fullName evidence="11">All-trans-octaprenyl-diphosphate synthase</fullName>
    </alternativeName>
    <alternativeName>
        <fullName evidence="10">Octaprenyl pyrophosphate synthase</fullName>
    </alternativeName>
</protein>